<dbReference type="InterPro" id="IPR058210">
    <property type="entry name" value="SACS/Nov_dom"/>
</dbReference>
<dbReference type="Gene3D" id="3.30.565.10">
    <property type="entry name" value="Histidine kinase-like ATPase, C-terminal domain"/>
    <property type="match status" value="1"/>
</dbReference>
<evidence type="ECO:0000259" key="1">
    <source>
        <dbReference type="Pfam" id="PF25794"/>
    </source>
</evidence>
<dbReference type="InterPro" id="IPR036890">
    <property type="entry name" value="HATPase_C_sf"/>
</dbReference>
<dbReference type="SUPFAM" id="SSF55874">
    <property type="entry name" value="ATPase domain of HSP90 chaperone/DNA topoisomerase II/histidine kinase"/>
    <property type="match status" value="1"/>
</dbReference>
<protein>
    <recommendedName>
        <fullName evidence="1">Sacsin/Nov domain-containing protein</fullName>
    </recommendedName>
</protein>
<reference evidence="2" key="1">
    <citation type="submission" date="2023-07" db="EMBL/GenBank/DDBJ databases">
        <title>draft genome sequence of fig (Ficus carica).</title>
        <authorList>
            <person name="Takahashi T."/>
            <person name="Nishimura K."/>
        </authorList>
    </citation>
    <scope>NUCLEOTIDE SEQUENCE</scope>
</reference>
<dbReference type="EMBL" id="BTGU01000064">
    <property type="protein sequence ID" value="GMN56570.1"/>
    <property type="molecule type" value="Genomic_DNA"/>
</dbReference>
<keyword evidence="3" id="KW-1185">Reference proteome</keyword>
<organism evidence="2 3">
    <name type="scientific">Ficus carica</name>
    <name type="common">Common fig</name>
    <dbReference type="NCBI Taxonomy" id="3494"/>
    <lineage>
        <taxon>Eukaryota</taxon>
        <taxon>Viridiplantae</taxon>
        <taxon>Streptophyta</taxon>
        <taxon>Embryophyta</taxon>
        <taxon>Tracheophyta</taxon>
        <taxon>Spermatophyta</taxon>
        <taxon>Magnoliopsida</taxon>
        <taxon>eudicotyledons</taxon>
        <taxon>Gunneridae</taxon>
        <taxon>Pentapetalae</taxon>
        <taxon>rosids</taxon>
        <taxon>fabids</taxon>
        <taxon>Rosales</taxon>
        <taxon>Moraceae</taxon>
        <taxon>Ficeae</taxon>
        <taxon>Ficus</taxon>
    </lineage>
</organism>
<dbReference type="InterPro" id="IPR052957">
    <property type="entry name" value="Auxin_embryo_med"/>
</dbReference>
<dbReference type="Pfam" id="PF25794">
    <property type="entry name" value="SACS"/>
    <property type="match status" value="1"/>
</dbReference>
<evidence type="ECO:0000313" key="3">
    <source>
        <dbReference type="Proteomes" id="UP001187192"/>
    </source>
</evidence>
<dbReference type="Proteomes" id="UP001187192">
    <property type="component" value="Unassembled WGS sequence"/>
</dbReference>
<feature type="domain" description="Sacsin/Nov" evidence="1">
    <location>
        <begin position="27"/>
        <end position="144"/>
    </location>
</feature>
<evidence type="ECO:0000313" key="2">
    <source>
        <dbReference type="EMBL" id="GMN56570.1"/>
    </source>
</evidence>
<dbReference type="PANTHER" id="PTHR32387:SF3">
    <property type="entry name" value="ATP_DNA BINDING PROTEIN"/>
    <property type="match status" value="1"/>
</dbReference>
<sequence>MATPREHVEEIRRSKFSIGGDPNPLTEDLHQAVKNLSAELYAKDVHFLMELIQNAEDNEYLQGVDPSLEFVITSKDITATGAPATLLIFNNERGFSPKNIDSICSVGRSTKKGNRKRGYSGEKRIGFKSVFLITSRPHIFSNGYQIRFNEQPCQYCNVGYIVPEWVDANPTLSEINQIYGSGAALPTTILILPLKPDKVMPVKQQLSSIHPEVLLFLSKIKQLSVREDNNDPGLNTVNAIAITKETDLVQRKDIDAESFTLHLSANENGSNDECCYYMWKQKFVVRNEHRVERRMEVEEWVITLAFPNGELVQRGTNSPGVYAFLPTEMVTNFPFIIQADFLLASSRETILLDNKWNQGILNCVPTAFVNAFKSLVKDAPDWNLPNIFRFLPVSPSNYEALNFVGQSIKAKLLEEEIVPSEKLVEQKFFHKPREVGRLMPAFWSILEKARKEGVSLLSLSNHGRYILSSAFDRVVFDHILNFLEVQPVDNEWYAKCIQGSMLVEGVSEEVYLELLLFVAENWSKFQSTNIKNIPLIKYEDLNGNISLFSISSAESYAYIASDSRQISWLIGWNKEFGSVTSSFFVPRTTQEAIQSCPKERTLMKWLQEQVKVGVVDVYQFAVLVLNSLGKRRKLVISYAHFLYRSLSRKKFLSEGQVDYLCSVMPLVDSYGNVVTHRRGILVPADGSKWAELVASNLWKEESFVELAEDYMRPFHVAGKLVTPEKELLSFLSCHAKADDVPDISPPNSRVTSVSSLLTKKNAFLLLEWIRNIRSKSIRFPNKFLASIKEGSWLKVTLNGSPVSRPPPQSFLLSASHSWGNLLQKGSVLVDIPLVDQSYYGNEIRKYMEELKFVGVMSEYEEACKFIGDRLMSLAASGSLTRSNVFSILEFIRFLRTKCLSLEEFVRSIEPGKWLRTDCGDRSPSESVLFDESWRAASKISNIPFIDEGYYGEEIRDFEAELKLLGVVAGFSGISGSYKIVVDYLKPSSGLSSLSADALLLILQCMRRNQSEKVVTALKSTKCLKTSVGFKTPSECVWFDPEWGCLLRVFNGVPLVNTGFYDKGIATYKNELKQLGVVVDFEEAVKLFVRCFKEHASNRSISKDNVISFLSSYRKLRATDHKFPTELKSCIRDVKWLRTRYCDFYRCPKECILDDGSQWESISPIARLPFINDSPGYYGKAIRDYAKELKSMGVVINFKDGVKFVASCLRFHDVSCITRENALSLLECIHILSQEKDYTFPEDFSKELSKAWLKTYSGYRSPKECLLFDSKWGLYLKKTDGPFIDEGFYGSKLASYREVLKEIGVIVDAENGCALIASQLCFHSESLTIVRIYNYLCRFSWEPKSEDERWIWIPNGSRKGNWVRPEICVVSDKSGLFSSQLTILDVYYEQNLHFFSNAFQVKHSPSIEDYCKLWKSWESTGQVLSHEECCKFWEYITKHFTSKTEKTLLDELVKVPVNSRSEGIVLLNKQDVFIADDLQLKELFEQSSSRPIFVWYPQPSLPTLSRTKLLEVFQKIGVRNISESVKQVEMSISNGADQRVIPSEALIGRGLVKLILGFLASPAIKMESEARHKAVEGLLKLTVVETVEPIDVSYSLPLSSDEALSVRACGMVRWERESSKLFAQKMDKSKGPANRIERATCFSQVIAEGVLWENGDHVHELTELLKLAFLLKFDNEAVSFLMKSKNLQIFVEDEDFLSSFFPSG</sequence>
<name>A0AA88APG2_FICCA</name>
<proteinExistence type="predicted"/>
<dbReference type="NCBIfam" id="NF047352">
    <property type="entry name" value="P_loop_sacsin"/>
    <property type="match status" value="1"/>
</dbReference>
<gene>
    <name evidence="2" type="ORF">TIFTF001_025674</name>
</gene>
<accession>A0AA88APG2</accession>
<comment type="caution">
    <text evidence="2">The sequence shown here is derived from an EMBL/GenBank/DDBJ whole genome shotgun (WGS) entry which is preliminary data.</text>
</comment>
<dbReference type="PANTHER" id="PTHR32387">
    <property type="entry name" value="WU:FJ29H11"/>
    <property type="match status" value="1"/>
</dbReference>